<name>A0A162DIS7_9FLAO</name>
<dbReference type="InterPro" id="IPR006115">
    <property type="entry name" value="6PGDH_NADP-bd"/>
</dbReference>
<sequence length="289" mass="31639">MKKIGIIGLGIMGCRMAKNLQKAGYSLVVYNRTKEKANDLLNAGGIWAHSPKEVGNNAEIIITMLSTPEIVKKLALGEDGFLHKMKPNSIWIDSSTVNPSFSKEMHKISKKHQIQYLDAPVAGSKAAAENAELLFLVGGTKDTFEEVTPLFDSMGKKTLHLGVVGKGAAMKMLINQLLGQSVLAFAEALILGEAMGLEKEKVFDILLATPVVAPVISAIRHKLENDDYETNFPLKWIQKDLHLSSISAYENGIATPNLNTTKEVYAQAKQNGFGNHDFTAIYKFLNPKN</sequence>
<gene>
    <name evidence="6" type="ORF">AWE51_24055</name>
</gene>
<dbReference type="SUPFAM" id="SSF51735">
    <property type="entry name" value="NAD(P)-binding Rossmann-fold domains"/>
    <property type="match status" value="1"/>
</dbReference>
<dbReference type="InterPro" id="IPR013328">
    <property type="entry name" value="6PGD_dom2"/>
</dbReference>
<keyword evidence="2" id="KW-0520">NAD</keyword>
<organism evidence="6 7">
    <name type="scientific">Aquimarina aggregata</name>
    <dbReference type="NCBI Taxonomy" id="1642818"/>
    <lineage>
        <taxon>Bacteria</taxon>
        <taxon>Pseudomonadati</taxon>
        <taxon>Bacteroidota</taxon>
        <taxon>Flavobacteriia</taxon>
        <taxon>Flavobacteriales</taxon>
        <taxon>Flavobacteriaceae</taxon>
        <taxon>Aquimarina</taxon>
    </lineage>
</organism>
<dbReference type="PANTHER" id="PTHR43580">
    <property type="entry name" value="OXIDOREDUCTASE GLYR1-RELATED"/>
    <property type="match status" value="1"/>
</dbReference>
<dbReference type="InterPro" id="IPR008927">
    <property type="entry name" value="6-PGluconate_DH-like_C_sf"/>
</dbReference>
<dbReference type="InterPro" id="IPR036291">
    <property type="entry name" value="NAD(P)-bd_dom_sf"/>
</dbReference>
<dbReference type="PROSITE" id="PS00895">
    <property type="entry name" value="3_HYDROXYISOBUT_DH"/>
    <property type="match status" value="1"/>
</dbReference>
<dbReference type="PANTHER" id="PTHR43580:SF2">
    <property type="entry name" value="CYTOKINE-LIKE NUCLEAR FACTOR N-PAC"/>
    <property type="match status" value="1"/>
</dbReference>
<dbReference type="Gene3D" id="3.40.50.720">
    <property type="entry name" value="NAD(P)-binding Rossmann-like Domain"/>
    <property type="match status" value="1"/>
</dbReference>
<evidence type="ECO:0000259" key="5">
    <source>
        <dbReference type="Pfam" id="PF14833"/>
    </source>
</evidence>
<keyword evidence="1" id="KW-0560">Oxidoreductase</keyword>
<keyword evidence="7" id="KW-1185">Reference proteome</keyword>
<feature type="domain" description="6-phosphogluconate dehydrogenase NADP-binding" evidence="4">
    <location>
        <begin position="3"/>
        <end position="162"/>
    </location>
</feature>
<dbReference type="AlphaFoldDB" id="A0A162DIS7"/>
<feature type="active site" evidence="3">
    <location>
        <position position="171"/>
    </location>
</feature>
<dbReference type="STRING" id="1642818.AWE51_24055"/>
<dbReference type="Pfam" id="PF14833">
    <property type="entry name" value="NAD_binding_11"/>
    <property type="match status" value="1"/>
</dbReference>
<protein>
    <submittedName>
        <fullName evidence="6">6-phosphogluconate dehydrogenase</fullName>
    </submittedName>
</protein>
<dbReference type="InterPro" id="IPR015815">
    <property type="entry name" value="HIBADH-related"/>
</dbReference>
<dbReference type="PIRSF" id="PIRSF000103">
    <property type="entry name" value="HIBADH"/>
    <property type="match status" value="1"/>
</dbReference>
<dbReference type="Proteomes" id="UP000076715">
    <property type="component" value="Unassembled WGS sequence"/>
</dbReference>
<evidence type="ECO:0000256" key="1">
    <source>
        <dbReference type="ARBA" id="ARBA00023002"/>
    </source>
</evidence>
<evidence type="ECO:0000313" key="7">
    <source>
        <dbReference type="Proteomes" id="UP000076715"/>
    </source>
</evidence>
<dbReference type="GO" id="GO:0050661">
    <property type="term" value="F:NADP binding"/>
    <property type="evidence" value="ECO:0007669"/>
    <property type="project" value="InterPro"/>
</dbReference>
<evidence type="ECO:0000256" key="2">
    <source>
        <dbReference type="ARBA" id="ARBA00023027"/>
    </source>
</evidence>
<dbReference type="GO" id="GO:0051287">
    <property type="term" value="F:NAD binding"/>
    <property type="evidence" value="ECO:0007669"/>
    <property type="project" value="InterPro"/>
</dbReference>
<dbReference type="InterPro" id="IPR029154">
    <property type="entry name" value="HIBADH-like_NADP-bd"/>
</dbReference>
<evidence type="ECO:0000259" key="4">
    <source>
        <dbReference type="Pfam" id="PF03446"/>
    </source>
</evidence>
<dbReference type="Gene3D" id="1.10.1040.10">
    <property type="entry name" value="N-(1-d-carboxylethyl)-l-norvaline Dehydrogenase, domain 2"/>
    <property type="match status" value="1"/>
</dbReference>
<comment type="caution">
    <text evidence="6">The sequence shown here is derived from an EMBL/GenBank/DDBJ whole genome shotgun (WGS) entry which is preliminary data.</text>
</comment>
<dbReference type="GO" id="GO:0016491">
    <property type="term" value="F:oxidoreductase activity"/>
    <property type="evidence" value="ECO:0007669"/>
    <property type="project" value="UniProtKB-KW"/>
</dbReference>
<evidence type="ECO:0000313" key="6">
    <source>
        <dbReference type="EMBL" id="KZS41028.1"/>
    </source>
</evidence>
<dbReference type="OrthoDB" id="9786703at2"/>
<dbReference type="GO" id="GO:0016054">
    <property type="term" value="P:organic acid catabolic process"/>
    <property type="evidence" value="ECO:0007669"/>
    <property type="project" value="UniProtKB-ARBA"/>
</dbReference>
<reference evidence="6 7" key="1">
    <citation type="submission" date="2016-01" db="EMBL/GenBank/DDBJ databases">
        <title>The draft genome sequence of Aquimarina sp. RZW4-3-2.</title>
        <authorList>
            <person name="Wang Y."/>
        </authorList>
    </citation>
    <scope>NUCLEOTIDE SEQUENCE [LARGE SCALE GENOMIC DNA]</scope>
    <source>
        <strain evidence="6 7">RZW4-3-2</strain>
    </source>
</reference>
<dbReference type="EMBL" id="LQRT01000008">
    <property type="protein sequence ID" value="KZS41028.1"/>
    <property type="molecule type" value="Genomic_DNA"/>
</dbReference>
<dbReference type="InterPro" id="IPR051265">
    <property type="entry name" value="HIBADH-related_NP60_sf"/>
</dbReference>
<evidence type="ECO:0000256" key="3">
    <source>
        <dbReference type="PIRSR" id="PIRSR000103-1"/>
    </source>
</evidence>
<dbReference type="SUPFAM" id="SSF48179">
    <property type="entry name" value="6-phosphogluconate dehydrogenase C-terminal domain-like"/>
    <property type="match status" value="1"/>
</dbReference>
<accession>A0A162DIS7</accession>
<proteinExistence type="predicted"/>
<dbReference type="InterPro" id="IPR002204">
    <property type="entry name" value="3-OH-isobutyrate_DH-rel_CS"/>
</dbReference>
<feature type="domain" description="3-hydroxyisobutyrate dehydrogenase-like NAD-binding" evidence="5">
    <location>
        <begin position="165"/>
        <end position="285"/>
    </location>
</feature>
<dbReference type="Pfam" id="PF03446">
    <property type="entry name" value="NAD_binding_2"/>
    <property type="match status" value="1"/>
</dbReference>
<dbReference type="RefSeq" id="WP_066313252.1">
    <property type="nucleotide sequence ID" value="NZ_LQRT01000008.1"/>
</dbReference>